<dbReference type="InterPro" id="IPR003593">
    <property type="entry name" value="AAA+_ATPase"/>
</dbReference>
<sequence>MIQVNDVGYTYQTKYQKVEVLKNVTCTFEYGKYYAIVGESGSGKSTFLSLLAGLDTPTIGEIVIDGVEIKNLNRDEYRSQKAAMVYQSFYLFPLLTALENVRFPLELNGLSKKKATEKARLLLNQVGINEELEKHYPRMLSGGEQQRVAIARAMATGGKIILADEPTGNLDSKNEKIIVHLLAELVKKENYMVIVVTHNPFVAEAADRIYHMQDGMLGEEKANVYL</sequence>
<protein>
    <submittedName>
        <fullName evidence="5">ABC transporter ATP-binding protein</fullName>
    </submittedName>
</protein>
<dbReference type="InterPro" id="IPR017911">
    <property type="entry name" value="MacB-like_ATP-bd"/>
</dbReference>
<dbReference type="SMART" id="SM00382">
    <property type="entry name" value="AAA"/>
    <property type="match status" value="1"/>
</dbReference>
<comment type="caution">
    <text evidence="5">The sequence shown here is derived from an EMBL/GenBank/DDBJ whole genome shotgun (WGS) entry which is preliminary data.</text>
</comment>
<dbReference type="PANTHER" id="PTHR24220">
    <property type="entry name" value="IMPORT ATP-BINDING PROTEIN"/>
    <property type="match status" value="1"/>
</dbReference>
<organism evidence="5 6">
    <name type="scientific">Ohessyouella blattaphilus</name>
    <dbReference type="NCBI Taxonomy" id="2949333"/>
    <lineage>
        <taxon>Bacteria</taxon>
        <taxon>Bacillati</taxon>
        <taxon>Bacillota</taxon>
        <taxon>Clostridia</taxon>
        <taxon>Lachnospirales</taxon>
        <taxon>Lachnospiraceae</taxon>
        <taxon>Ohessyouella</taxon>
    </lineage>
</organism>
<keyword evidence="3 5" id="KW-0067">ATP-binding</keyword>
<keyword evidence="6" id="KW-1185">Reference proteome</keyword>
<name>A0ABT1EMN6_9FIRM</name>
<dbReference type="PROSITE" id="PS00211">
    <property type="entry name" value="ABC_TRANSPORTER_1"/>
    <property type="match status" value="1"/>
</dbReference>
<dbReference type="PROSITE" id="PS50893">
    <property type="entry name" value="ABC_TRANSPORTER_2"/>
    <property type="match status" value="1"/>
</dbReference>
<dbReference type="InterPro" id="IPR015854">
    <property type="entry name" value="ABC_transpr_LolD-like"/>
</dbReference>
<dbReference type="EMBL" id="JAMZFV010000022">
    <property type="protein sequence ID" value="MCP1111057.1"/>
    <property type="molecule type" value="Genomic_DNA"/>
</dbReference>
<dbReference type="InterPro" id="IPR017871">
    <property type="entry name" value="ABC_transporter-like_CS"/>
</dbReference>
<dbReference type="InterPro" id="IPR027417">
    <property type="entry name" value="P-loop_NTPase"/>
</dbReference>
<evidence type="ECO:0000256" key="3">
    <source>
        <dbReference type="ARBA" id="ARBA00022840"/>
    </source>
</evidence>
<dbReference type="GO" id="GO:0005524">
    <property type="term" value="F:ATP binding"/>
    <property type="evidence" value="ECO:0007669"/>
    <property type="project" value="UniProtKB-KW"/>
</dbReference>
<dbReference type="InterPro" id="IPR003439">
    <property type="entry name" value="ABC_transporter-like_ATP-bd"/>
</dbReference>
<reference evidence="5 6" key="1">
    <citation type="journal article" date="2022" name="Genome Biol. Evol.">
        <title>Host diet, physiology and behaviors set the stage for Lachnospiraceae cladogenesis.</title>
        <authorList>
            <person name="Vera-Ponce De Leon A."/>
            <person name="Schneider M."/>
            <person name="Jahnes B.C."/>
            <person name="Sadowski V."/>
            <person name="Camuy-Velez L.A."/>
            <person name="Duan J."/>
            <person name="Sabree Z.L."/>
        </authorList>
    </citation>
    <scope>NUCLEOTIDE SEQUENCE [LARGE SCALE GENOMIC DNA]</scope>
    <source>
        <strain evidence="5 6">PAL227</strain>
    </source>
</reference>
<dbReference type="Proteomes" id="UP001523565">
    <property type="component" value="Unassembled WGS sequence"/>
</dbReference>
<evidence type="ECO:0000313" key="6">
    <source>
        <dbReference type="Proteomes" id="UP001523565"/>
    </source>
</evidence>
<evidence type="ECO:0000259" key="4">
    <source>
        <dbReference type="PROSITE" id="PS50893"/>
    </source>
</evidence>
<evidence type="ECO:0000256" key="2">
    <source>
        <dbReference type="ARBA" id="ARBA00022741"/>
    </source>
</evidence>
<dbReference type="Pfam" id="PF00005">
    <property type="entry name" value="ABC_tran"/>
    <property type="match status" value="1"/>
</dbReference>
<dbReference type="RefSeq" id="WP_262069935.1">
    <property type="nucleotide sequence ID" value="NZ_JAMXOC010000022.1"/>
</dbReference>
<proteinExistence type="predicted"/>
<gene>
    <name evidence="5" type="ORF">NK118_12435</name>
</gene>
<dbReference type="CDD" id="cd03255">
    <property type="entry name" value="ABC_MJ0796_LolCDE_FtsE"/>
    <property type="match status" value="1"/>
</dbReference>
<keyword evidence="1" id="KW-0813">Transport</keyword>
<dbReference type="PANTHER" id="PTHR24220:SF86">
    <property type="entry name" value="ABC TRANSPORTER ABCH.1"/>
    <property type="match status" value="1"/>
</dbReference>
<dbReference type="SUPFAM" id="SSF52540">
    <property type="entry name" value="P-loop containing nucleoside triphosphate hydrolases"/>
    <property type="match status" value="1"/>
</dbReference>
<feature type="domain" description="ABC transporter" evidence="4">
    <location>
        <begin position="2"/>
        <end position="226"/>
    </location>
</feature>
<dbReference type="Gene3D" id="3.40.50.300">
    <property type="entry name" value="P-loop containing nucleotide triphosphate hydrolases"/>
    <property type="match status" value="1"/>
</dbReference>
<keyword evidence="2" id="KW-0547">Nucleotide-binding</keyword>
<accession>A0ABT1EMN6</accession>
<evidence type="ECO:0000313" key="5">
    <source>
        <dbReference type="EMBL" id="MCP1111057.1"/>
    </source>
</evidence>
<evidence type="ECO:0000256" key="1">
    <source>
        <dbReference type="ARBA" id="ARBA00022448"/>
    </source>
</evidence>